<keyword evidence="3" id="KW-1185">Reference proteome</keyword>
<feature type="region of interest" description="Disordered" evidence="1">
    <location>
        <begin position="150"/>
        <end position="169"/>
    </location>
</feature>
<protein>
    <submittedName>
        <fullName evidence="2">Glucose-1-phosphate thymidylyltransferase</fullName>
    </submittedName>
</protein>
<evidence type="ECO:0000313" key="2">
    <source>
        <dbReference type="EMBL" id="GER44309.1"/>
    </source>
</evidence>
<dbReference type="EMBL" id="BKCP01006882">
    <property type="protein sequence ID" value="GER44309.1"/>
    <property type="molecule type" value="Genomic_DNA"/>
</dbReference>
<sequence length="192" mass="19826">MKGLMSVNANLDIFCAILIDRASLNWNIHNEIITKGTQQADFICRIPLVVYINKVSNVASLVGKRAIGESNFEVASAVGDDVKIEQDLHFSGKPDVSLKGQPTGDSVGEDGGVGEESIGHEREACVAGANSAGGDGDLADLVAPVAEESGAVGVPEADAVGVGDGDAEVEGEVEAELKPGEVDREVEIVEGN</sequence>
<comment type="caution">
    <text evidence="2">The sequence shown here is derived from an EMBL/GenBank/DDBJ whole genome shotgun (WGS) entry which is preliminary data.</text>
</comment>
<name>A0A5A7QG40_STRAF</name>
<evidence type="ECO:0000313" key="3">
    <source>
        <dbReference type="Proteomes" id="UP000325081"/>
    </source>
</evidence>
<gene>
    <name evidence="2" type="ORF">STAS_21197</name>
</gene>
<feature type="region of interest" description="Disordered" evidence="1">
    <location>
        <begin position="93"/>
        <end position="118"/>
    </location>
</feature>
<dbReference type="Proteomes" id="UP000325081">
    <property type="component" value="Unassembled WGS sequence"/>
</dbReference>
<organism evidence="2 3">
    <name type="scientific">Striga asiatica</name>
    <name type="common">Asiatic witchweed</name>
    <name type="synonym">Buchnera asiatica</name>
    <dbReference type="NCBI Taxonomy" id="4170"/>
    <lineage>
        <taxon>Eukaryota</taxon>
        <taxon>Viridiplantae</taxon>
        <taxon>Streptophyta</taxon>
        <taxon>Embryophyta</taxon>
        <taxon>Tracheophyta</taxon>
        <taxon>Spermatophyta</taxon>
        <taxon>Magnoliopsida</taxon>
        <taxon>eudicotyledons</taxon>
        <taxon>Gunneridae</taxon>
        <taxon>Pentapetalae</taxon>
        <taxon>asterids</taxon>
        <taxon>lamiids</taxon>
        <taxon>Lamiales</taxon>
        <taxon>Orobanchaceae</taxon>
        <taxon>Buchnereae</taxon>
        <taxon>Striga</taxon>
    </lineage>
</organism>
<accession>A0A5A7QG40</accession>
<proteinExistence type="predicted"/>
<dbReference type="GO" id="GO:0016740">
    <property type="term" value="F:transferase activity"/>
    <property type="evidence" value="ECO:0007669"/>
    <property type="project" value="UniProtKB-KW"/>
</dbReference>
<dbReference type="AlphaFoldDB" id="A0A5A7QG40"/>
<keyword evidence="2" id="KW-0808">Transferase</keyword>
<reference evidence="3" key="1">
    <citation type="journal article" date="2019" name="Curr. Biol.">
        <title>Genome Sequence of Striga asiatica Provides Insight into the Evolution of Plant Parasitism.</title>
        <authorList>
            <person name="Yoshida S."/>
            <person name="Kim S."/>
            <person name="Wafula E.K."/>
            <person name="Tanskanen J."/>
            <person name="Kim Y.M."/>
            <person name="Honaas L."/>
            <person name="Yang Z."/>
            <person name="Spallek T."/>
            <person name="Conn C.E."/>
            <person name="Ichihashi Y."/>
            <person name="Cheong K."/>
            <person name="Cui S."/>
            <person name="Der J.P."/>
            <person name="Gundlach H."/>
            <person name="Jiao Y."/>
            <person name="Hori C."/>
            <person name="Ishida J.K."/>
            <person name="Kasahara H."/>
            <person name="Kiba T."/>
            <person name="Kim M.S."/>
            <person name="Koo N."/>
            <person name="Laohavisit A."/>
            <person name="Lee Y.H."/>
            <person name="Lumba S."/>
            <person name="McCourt P."/>
            <person name="Mortimer J.C."/>
            <person name="Mutuku J.M."/>
            <person name="Nomura T."/>
            <person name="Sasaki-Sekimoto Y."/>
            <person name="Seto Y."/>
            <person name="Wang Y."/>
            <person name="Wakatake T."/>
            <person name="Sakakibara H."/>
            <person name="Demura T."/>
            <person name="Yamaguchi S."/>
            <person name="Yoneyama K."/>
            <person name="Manabe R.I."/>
            <person name="Nelson D.C."/>
            <person name="Schulman A.H."/>
            <person name="Timko M.P."/>
            <person name="dePamphilis C.W."/>
            <person name="Choi D."/>
            <person name="Shirasu K."/>
        </authorList>
    </citation>
    <scope>NUCLEOTIDE SEQUENCE [LARGE SCALE GENOMIC DNA]</scope>
    <source>
        <strain evidence="3">cv. UVA1</strain>
    </source>
</reference>
<evidence type="ECO:0000256" key="1">
    <source>
        <dbReference type="SAM" id="MobiDB-lite"/>
    </source>
</evidence>
<feature type="compositionally biased region" description="Low complexity" evidence="1">
    <location>
        <begin position="150"/>
        <end position="161"/>
    </location>
</feature>